<feature type="domain" description="N-acetyltransferase" evidence="1">
    <location>
        <begin position="8"/>
        <end position="169"/>
    </location>
</feature>
<sequence>MRFQTNNLVFRELDKDDKLDVYHLFSDPKVLTLDQSDEIKELKDAEFLIKKAKELNRTPYNINWGVELVSEKKIIGTCGFKNWDRISRHAEIGGNLSSEFWGKGYATEAVHALLEFGFRKMSLHKITASTNCKNQRAIKVLDKYGFQRDGVLREHQLLDGEFIHVYTYSLLKKEFPSF</sequence>
<reference evidence="2 3" key="1">
    <citation type="submission" date="2021-06" db="EMBL/GenBank/DDBJ databases">
        <title>Bacillus sp. RD4P76, an endophyte from a halophyte.</title>
        <authorList>
            <person name="Sun J.-Q."/>
        </authorList>
    </citation>
    <scope>NUCLEOTIDE SEQUENCE [LARGE SCALE GENOMIC DNA]</scope>
    <source>
        <strain evidence="2 3">CGMCC 1.15917</strain>
    </source>
</reference>
<dbReference type="EMBL" id="JAHQCS010000084">
    <property type="protein sequence ID" value="MBU9711785.1"/>
    <property type="molecule type" value="Genomic_DNA"/>
</dbReference>
<dbReference type="InterPro" id="IPR051531">
    <property type="entry name" value="N-acetyltransferase"/>
</dbReference>
<gene>
    <name evidence="2" type="ORF">KS419_08555</name>
</gene>
<dbReference type="CDD" id="cd04301">
    <property type="entry name" value="NAT_SF"/>
    <property type="match status" value="1"/>
</dbReference>
<dbReference type="PROSITE" id="PS51186">
    <property type="entry name" value="GNAT"/>
    <property type="match status" value="1"/>
</dbReference>
<keyword evidence="3" id="KW-1185">Reference proteome</keyword>
<dbReference type="RefSeq" id="WP_217065841.1">
    <property type="nucleotide sequence ID" value="NZ_JAHQCS010000084.1"/>
</dbReference>
<name>A0ABS6JH32_9BACI</name>
<protein>
    <submittedName>
        <fullName evidence="2">GNAT family N-acetyltransferase</fullName>
    </submittedName>
</protein>
<proteinExistence type="predicted"/>
<evidence type="ECO:0000313" key="3">
    <source>
        <dbReference type="Proteomes" id="UP000784880"/>
    </source>
</evidence>
<dbReference type="Proteomes" id="UP000784880">
    <property type="component" value="Unassembled WGS sequence"/>
</dbReference>
<organism evidence="2 3">
    <name type="scientific">Evansella tamaricis</name>
    <dbReference type="NCBI Taxonomy" id="2069301"/>
    <lineage>
        <taxon>Bacteria</taxon>
        <taxon>Bacillati</taxon>
        <taxon>Bacillota</taxon>
        <taxon>Bacilli</taxon>
        <taxon>Bacillales</taxon>
        <taxon>Bacillaceae</taxon>
        <taxon>Evansella</taxon>
    </lineage>
</organism>
<dbReference type="PANTHER" id="PTHR43792:SF9">
    <property type="entry name" value="RIBOSOMAL-PROTEIN-ALANINE ACETYLTRANSFERASE"/>
    <property type="match status" value="1"/>
</dbReference>
<dbReference type="Pfam" id="PF13302">
    <property type="entry name" value="Acetyltransf_3"/>
    <property type="match status" value="1"/>
</dbReference>
<evidence type="ECO:0000259" key="1">
    <source>
        <dbReference type="PROSITE" id="PS51186"/>
    </source>
</evidence>
<comment type="caution">
    <text evidence="2">The sequence shown here is derived from an EMBL/GenBank/DDBJ whole genome shotgun (WGS) entry which is preliminary data.</text>
</comment>
<dbReference type="PANTHER" id="PTHR43792">
    <property type="entry name" value="GNAT FAMILY, PUTATIVE (AFU_ORTHOLOGUE AFUA_3G00765)-RELATED-RELATED"/>
    <property type="match status" value="1"/>
</dbReference>
<dbReference type="InterPro" id="IPR000182">
    <property type="entry name" value="GNAT_dom"/>
</dbReference>
<accession>A0ABS6JH32</accession>
<evidence type="ECO:0000313" key="2">
    <source>
        <dbReference type="EMBL" id="MBU9711785.1"/>
    </source>
</evidence>